<accession>K2RHK3</accession>
<dbReference type="VEuPathDB" id="FungiDB:MPH_13361"/>
<dbReference type="Proteomes" id="UP000007129">
    <property type="component" value="Unassembled WGS sequence"/>
</dbReference>
<gene>
    <name evidence="1" type="ORF">MPH_13361</name>
</gene>
<dbReference type="EMBL" id="AHHD01000610">
    <property type="protein sequence ID" value="EKG09574.1"/>
    <property type="molecule type" value="Genomic_DNA"/>
</dbReference>
<sequence length="112" mass="13334">MRYQHLYCSHRVLAFPANSPYPLSSFYQSNLLLFAIENRLKPPPMFILWRSDLEQCKRYSHHLSRRQAKNNVKNREGLQRSLLFARKKKIVAACKPRRRRTRVTHQVLTSPA</sequence>
<reference evidence="1 2" key="1">
    <citation type="journal article" date="2012" name="BMC Genomics">
        <title>Tools to kill: Genome of one of the most destructive plant pathogenic fungi Macrophomina phaseolina.</title>
        <authorList>
            <person name="Islam M.S."/>
            <person name="Haque M.S."/>
            <person name="Islam M.M."/>
            <person name="Emdad E.M."/>
            <person name="Halim A."/>
            <person name="Hossen Q.M.M."/>
            <person name="Hossain M.Z."/>
            <person name="Ahmed B."/>
            <person name="Rahim S."/>
            <person name="Rahman M.S."/>
            <person name="Alam M.M."/>
            <person name="Hou S."/>
            <person name="Wan X."/>
            <person name="Saito J.A."/>
            <person name="Alam M."/>
        </authorList>
    </citation>
    <scope>NUCLEOTIDE SEQUENCE [LARGE SCALE GENOMIC DNA]</scope>
    <source>
        <strain evidence="1 2">MS6</strain>
    </source>
</reference>
<evidence type="ECO:0000313" key="1">
    <source>
        <dbReference type="EMBL" id="EKG09574.1"/>
    </source>
</evidence>
<protein>
    <submittedName>
        <fullName evidence="1">Uncharacterized protein</fullName>
    </submittedName>
</protein>
<proteinExistence type="predicted"/>
<evidence type="ECO:0000313" key="2">
    <source>
        <dbReference type="Proteomes" id="UP000007129"/>
    </source>
</evidence>
<organism evidence="1 2">
    <name type="scientific">Macrophomina phaseolina (strain MS6)</name>
    <name type="common">Charcoal rot fungus</name>
    <dbReference type="NCBI Taxonomy" id="1126212"/>
    <lineage>
        <taxon>Eukaryota</taxon>
        <taxon>Fungi</taxon>
        <taxon>Dikarya</taxon>
        <taxon>Ascomycota</taxon>
        <taxon>Pezizomycotina</taxon>
        <taxon>Dothideomycetes</taxon>
        <taxon>Dothideomycetes incertae sedis</taxon>
        <taxon>Botryosphaeriales</taxon>
        <taxon>Botryosphaeriaceae</taxon>
        <taxon>Macrophomina</taxon>
    </lineage>
</organism>
<dbReference type="InParanoid" id="K2RHK3"/>
<dbReference type="HOGENOM" id="CLU_2146344_0_0_1"/>
<name>K2RHK3_MACPH</name>
<comment type="caution">
    <text evidence="1">The sequence shown here is derived from an EMBL/GenBank/DDBJ whole genome shotgun (WGS) entry which is preliminary data.</text>
</comment>
<dbReference type="AlphaFoldDB" id="K2RHK3"/>